<comment type="caution">
    <text evidence="1">The sequence shown here is derived from an EMBL/GenBank/DDBJ whole genome shotgun (WGS) entry which is preliminary data.</text>
</comment>
<dbReference type="PROSITE" id="PS00383">
    <property type="entry name" value="TYR_PHOSPHATASE_1"/>
    <property type="match status" value="1"/>
</dbReference>
<name>A0A7C9J6Z5_9ACTN</name>
<dbReference type="Gene3D" id="3.90.190.10">
    <property type="entry name" value="Protein tyrosine phosphatase superfamily"/>
    <property type="match status" value="1"/>
</dbReference>
<reference evidence="1 2" key="1">
    <citation type="submission" date="2020-01" db="EMBL/GenBank/DDBJ databases">
        <title>Herbidospora sp. NEAU-GS84 nov., a novel actinomycete isolated from soil.</title>
        <authorList>
            <person name="Han L."/>
        </authorList>
    </citation>
    <scope>NUCLEOTIDE SEQUENCE [LARGE SCALE GENOMIC DNA]</scope>
    <source>
        <strain evidence="1 2">NEAU-GS84</strain>
    </source>
</reference>
<dbReference type="GO" id="GO:0004721">
    <property type="term" value="F:phosphoprotein phosphatase activity"/>
    <property type="evidence" value="ECO:0007669"/>
    <property type="project" value="InterPro"/>
</dbReference>
<organism evidence="1 2">
    <name type="scientific">Herbidospora solisilvae</name>
    <dbReference type="NCBI Taxonomy" id="2696284"/>
    <lineage>
        <taxon>Bacteria</taxon>
        <taxon>Bacillati</taxon>
        <taxon>Actinomycetota</taxon>
        <taxon>Actinomycetes</taxon>
        <taxon>Streptosporangiales</taxon>
        <taxon>Streptosporangiaceae</taxon>
        <taxon>Herbidospora</taxon>
    </lineage>
</organism>
<dbReference type="SUPFAM" id="SSF52799">
    <property type="entry name" value="(Phosphotyrosine protein) phosphatases II"/>
    <property type="match status" value="1"/>
</dbReference>
<dbReference type="InterPro" id="IPR016130">
    <property type="entry name" value="Tyr_Pase_AS"/>
</dbReference>
<dbReference type="AlphaFoldDB" id="A0A7C9J6Z5"/>
<dbReference type="Pfam" id="PF13350">
    <property type="entry name" value="Y_phosphatase3"/>
    <property type="match status" value="1"/>
</dbReference>
<evidence type="ECO:0000313" key="1">
    <source>
        <dbReference type="EMBL" id="NAS21268.1"/>
    </source>
</evidence>
<accession>A0A7C9J6Z5</accession>
<gene>
    <name evidence="1" type="ORF">GT755_06150</name>
</gene>
<dbReference type="EMBL" id="WXEW01000002">
    <property type="protein sequence ID" value="NAS21268.1"/>
    <property type="molecule type" value="Genomic_DNA"/>
</dbReference>
<evidence type="ECO:0000313" key="2">
    <source>
        <dbReference type="Proteomes" id="UP000479526"/>
    </source>
</evidence>
<dbReference type="InterPro" id="IPR026893">
    <property type="entry name" value="Tyr/Ser_Pase_IphP-type"/>
</dbReference>
<proteinExistence type="predicted"/>
<dbReference type="InterPro" id="IPR029021">
    <property type="entry name" value="Prot-tyrosine_phosphatase-like"/>
</dbReference>
<dbReference type="Proteomes" id="UP000479526">
    <property type="component" value="Unassembled WGS sequence"/>
</dbReference>
<sequence length="242" mass="26193">MPLDEKGPFVPHLSWEGCHNTRDLGGLPLHDGGQTPFGALIRSDNPERLTAAGWAAAVAHGVRTVVDLRESCSADLRPAGLTTVRIDLDDMADEQVWRHIRDNDLDGTPLYYRYFMESKPAQCVAVATAVARAPEGGVLVHCGLGRDRTGLIVMLLLSLAGVTREAIAADYEESTSRLVPLYPALGIDDQTAEIEQILRTKGTTLRAAVYDALDGFDAEKYLLAAGMDPADVTALKTRLTRP</sequence>
<keyword evidence="2" id="KW-1185">Reference proteome</keyword>
<protein>
    <submittedName>
        <fullName evidence="1">Protein-tyrosine-phosphatase</fullName>
    </submittedName>
</protein>